<evidence type="ECO:0000313" key="2">
    <source>
        <dbReference type="EMBL" id="UJO12910.1"/>
    </source>
</evidence>
<protein>
    <submittedName>
        <fullName evidence="2">Uncharacterized protein</fullName>
    </submittedName>
</protein>
<dbReference type="GeneID" id="71982077"/>
<feature type="compositionally biased region" description="Acidic residues" evidence="1">
    <location>
        <begin position="448"/>
        <end position="471"/>
    </location>
</feature>
<dbReference type="EMBL" id="CP090163">
    <property type="protein sequence ID" value="UJO12910.1"/>
    <property type="molecule type" value="Genomic_DNA"/>
</dbReference>
<feature type="region of interest" description="Disordered" evidence="1">
    <location>
        <begin position="425"/>
        <end position="502"/>
    </location>
</feature>
<dbReference type="Proteomes" id="UP000756132">
    <property type="component" value="Chromosome 1"/>
</dbReference>
<dbReference type="OMA" id="ACHVRYF"/>
<name>A0A9Q8L8U3_PASFU</name>
<organism evidence="2 3">
    <name type="scientific">Passalora fulva</name>
    <name type="common">Tomato leaf mold</name>
    <name type="synonym">Cladosporium fulvum</name>
    <dbReference type="NCBI Taxonomy" id="5499"/>
    <lineage>
        <taxon>Eukaryota</taxon>
        <taxon>Fungi</taxon>
        <taxon>Dikarya</taxon>
        <taxon>Ascomycota</taxon>
        <taxon>Pezizomycotina</taxon>
        <taxon>Dothideomycetes</taxon>
        <taxon>Dothideomycetidae</taxon>
        <taxon>Mycosphaerellales</taxon>
        <taxon>Mycosphaerellaceae</taxon>
        <taxon>Fulvia</taxon>
    </lineage>
</organism>
<dbReference type="OrthoDB" id="4179303at2759"/>
<dbReference type="AlphaFoldDB" id="A0A9Q8L8U3"/>
<evidence type="ECO:0000256" key="1">
    <source>
        <dbReference type="SAM" id="MobiDB-lite"/>
    </source>
</evidence>
<reference evidence="2" key="2">
    <citation type="journal article" date="2022" name="Microb. Genom.">
        <title>A chromosome-scale genome assembly of the tomato pathogen Cladosporium fulvum reveals a compartmentalized genome architecture and the presence of a dispensable chromosome.</title>
        <authorList>
            <person name="Zaccaron A.Z."/>
            <person name="Chen L.H."/>
            <person name="Samaras A."/>
            <person name="Stergiopoulos I."/>
        </authorList>
    </citation>
    <scope>NUCLEOTIDE SEQUENCE</scope>
    <source>
        <strain evidence="2">Race5_Kim</strain>
    </source>
</reference>
<proteinExistence type="predicted"/>
<dbReference type="KEGG" id="ffu:CLAFUR5_02199"/>
<reference evidence="2" key="1">
    <citation type="submission" date="2021-12" db="EMBL/GenBank/DDBJ databases">
        <authorList>
            <person name="Zaccaron A."/>
            <person name="Stergiopoulos I."/>
        </authorList>
    </citation>
    <scope>NUCLEOTIDE SEQUENCE</scope>
    <source>
        <strain evidence="2">Race5_Kim</strain>
    </source>
</reference>
<sequence>MTTTAMKDQDTPHPLPRGLPVELFKLILSYIEPNHEQALPIDKAIASRQFLSVESLEPPDPSHGSVRDSLSTIGNFRLSCKVFKQIGAPFLFTRVATRFSKDGLKKLERLSHWQHLACHVKRFTYLVPYFVKGELSDFDRLQSELRQEGVQAVDSLALRDKIREQRTTIAQQEDARILKKAIASFTSLQLIQILRVANREDAMLSDYLRRHEEVRRVINLDWTSACSHAARTVGTALLDSSNMEWNRFSLPMISPTSAQFLKLSGPNSVQMLAERLSCLTLHFDDSEDLEAKLQDLSDLFKAVFSKAKKMKAIHIGFPSHRPLALPLESIFHNVTWDDLVAFGVNGWELEDAEIVDFLKRHKDKLRGVRLRDVHLKDGSSWSEVLTFLRSELRQLQWVSLRRIGYTAYYNSPEYLQMAGAEVLPIDSDTDSDDEDVPPTDPGPVDQETPSEDSQDDRDEDDSEESDGESDDEHGPGANDMDFPNLNSPDTPSSAPRCNCGDGRQIDAASELRDDDIRVDNLKRKYWEKWVLRRCFEHDCR</sequence>
<gene>
    <name evidence="2" type="ORF">CLAFUR5_02199</name>
</gene>
<evidence type="ECO:0000313" key="3">
    <source>
        <dbReference type="Proteomes" id="UP000756132"/>
    </source>
</evidence>
<dbReference type="RefSeq" id="XP_047757276.1">
    <property type="nucleotide sequence ID" value="XM_047901347.1"/>
</dbReference>
<accession>A0A9Q8L8U3</accession>
<feature type="compositionally biased region" description="Polar residues" evidence="1">
    <location>
        <begin position="484"/>
        <end position="495"/>
    </location>
</feature>
<keyword evidence="3" id="KW-1185">Reference proteome</keyword>
<feature type="compositionally biased region" description="Acidic residues" evidence="1">
    <location>
        <begin position="427"/>
        <end position="437"/>
    </location>
</feature>